<dbReference type="InterPro" id="IPR020846">
    <property type="entry name" value="MFS_dom"/>
</dbReference>
<feature type="transmembrane region" description="Helical" evidence="4">
    <location>
        <begin position="164"/>
        <end position="181"/>
    </location>
</feature>
<feature type="transmembrane region" description="Helical" evidence="4">
    <location>
        <begin position="260"/>
        <end position="279"/>
    </location>
</feature>
<protein>
    <submittedName>
        <fullName evidence="6">MFS transporter</fullName>
    </submittedName>
</protein>
<dbReference type="Proteomes" id="UP001500353">
    <property type="component" value="Unassembled WGS sequence"/>
</dbReference>
<evidence type="ECO:0000313" key="7">
    <source>
        <dbReference type="Proteomes" id="UP001500353"/>
    </source>
</evidence>
<dbReference type="Gene3D" id="1.20.1250.20">
    <property type="entry name" value="MFS general substrate transporter like domains"/>
    <property type="match status" value="1"/>
</dbReference>
<feature type="transmembrane region" description="Helical" evidence="4">
    <location>
        <begin position="233"/>
        <end position="254"/>
    </location>
</feature>
<reference evidence="7" key="1">
    <citation type="journal article" date="2019" name="Int. J. Syst. Evol. Microbiol.">
        <title>The Global Catalogue of Microorganisms (GCM) 10K type strain sequencing project: providing services to taxonomists for standard genome sequencing and annotation.</title>
        <authorList>
            <consortium name="The Broad Institute Genomics Platform"/>
            <consortium name="The Broad Institute Genome Sequencing Center for Infectious Disease"/>
            <person name="Wu L."/>
            <person name="Ma J."/>
        </authorList>
    </citation>
    <scope>NUCLEOTIDE SEQUENCE [LARGE SCALE GENOMIC DNA]</scope>
    <source>
        <strain evidence="7">JCM 18019</strain>
    </source>
</reference>
<evidence type="ECO:0000313" key="6">
    <source>
        <dbReference type="EMBL" id="GAA5087453.1"/>
    </source>
</evidence>
<dbReference type="NCBIfam" id="NF003477">
    <property type="entry name" value="PRK05122.1"/>
    <property type="match status" value="1"/>
</dbReference>
<dbReference type="NCBIfam" id="NF009048">
    <property type="entry name" value="PRK12382.1"/>
    <property type="match status" value="1"/>
</dbReference>
<name>A0ABP9M0A7_9FLAO</name>
<evidence type="ECO:0000256" key="4">
    <source>
        <dbReference type="SAM" id="Phobius"/>
    </source>
</evidence>
<gene>
    <name evidence="6" type="ORF">GCM10023210_10300</name>
</gene>
<evidence type="ECO:0000259" key="5">
    <source>
        <dbReference type="PROSITE" id="PS50850"/>
    </source>
</evidence>
<feature type="transmembrane region" description="Helical" evidence="4">
    <location>
        <begin position="187"/>
        <end position="212"/>
    </location>
</feature>
<dbReference type="EMBL" id="BAABHX010000002">
    <property type="protein sequence ID" value="GAA5087453.1"/>
    <property type="molecule type" value="Genomic_DNA"/>
</dbReference>
<evidence type="ECO:0000256" key="2">
    <source>
        <dbReference type="ARBA" id="ARBA00022989"/>
    </source>
</evidence>
<organism evidence="6 7">
    <name type="scientific">Chryseobacterium ginsengisoli</name>
    <dbReference type="NCBI Taxonomy" id="363853"/>
    <lineage>
        <taxon>Bacteria</taxon>
        <taxon>Pseudomonadati</taxon>
        <taxon>Bacteroidota</taxon>
        <taxon>Flavobacteriia</taxon>
        <taxon>Flavobacteriales</taxon>
        <taxon>Weeksellaceae</taxon>
        <taxon>Chryseobacterium group</taxon>
        <taxon>Chryseobacterium</taxon>
    </lineage>
</organism>
<keyword evidence="7" id="KW-1185">Reference proteome</keyword>
<sequence>MTMKNTKSVTASDKIIQKEKSLTNVLTPIVISVFAVYLTMGISLGALPGFIKNDLKFGDLTVGIIMGLQSLATLLTRAYAGKITDTLGAKISKQRGVFMIFVAGLLYIFASSSVGFPLVVLGLLIISRIIHGIAESMLVTGALTWGIGLLGAQNSGKVMTWNGIAMYAGIALGAPLSLWLIDQFGIVIPFVLVIFLSVISWLSTSKLTVLEVDASHVRPPFYKIIGKVSNQGLALAFSSMGFACIASFIALLFAEKNWGDASLGFFCFGGFYILTRLFFASYPDKFGGYKVALVSFAIEIIGQLFIGFSTSGWMAIVGCALTGVGFSLVFPSLGVLAIKKVEPQMRGTALGAYSAFFDLSLGLAGPVAGLIAGWLNYQAIYIFGAISCLFAILILVKTRNSNF</sequence>
<comment type="caution">
    <text evidence="6">The sequence shown here is derived from an EMBL/GenBank/DDBJ whole genome shotgun (WGS) entry which is preliminary data.</text>
</comment>
<dbReference type="InterPro" id="IPR036259">
    <property type="entry name" value="MFS_trans_sf"/>
</dbReference>
<feature type="transmembrane region" description="Helical" evidence="4">
    <location>
        <begin position="60"/>
        <end position="80"/>
    </location>
</feature>
<evidence type="ECO:0000256" key="3">
    <source>
        <dbReference type="ARBA" id="ARBA00023136"/>
    </source>
</evidence>
<feature type="transmembrane region" description="Helical" evidence="4">
    <location>
        <begin position="132"/>
        <end position="152"/>
    </location>
</feature>
<dbReference type="SUPFAM" id="SSF103473">
    <property type="entry name" value="MFS general substrate transporter"/>
    <property type="match status" value="1"/>
</dbReference>
<feature type="transmembrane region" description="Helical" evidence="4">
    <location>
        <begin position="100"/>
        <end position="126"/>
    </location>
</feature>
<feature type="transmembrane region" description="Helical" evidence="4">
    <location>
        <begin position="350"/>
        <end position="372"/>
    </location>
</feature>
<keyword evidence="2 4" id="KW-1133">Transmembrane helix</keyword>
<feature type="transmembrane region" description="Helical" evidence="4">
    <location>
        <begin position="314"/>
        <end position="338"/>
    </location>
</feature>
<dbReference type="Pfam" id="PF07690">
    <property type="entry name" value="MFS_1"/>
    <property type="match status" value="2"/>
</dbReference>
<dbReference type="InterPro" id="IPR052714">
    <property type="entry name" value="MFS_Exporter"/>
</dbReference>
<dbReference type="PROSITE" id="PS50850">
    <property type="entry name" value="MFS"/>
    <property type="match status" value="1"/>
</dbReference>
<proteinExistence type="predicted"/>
<dbReference type="InterPro" id="IPR011701">
    <property type="entry name" value="MFS"/>
</dbReference>
<dbReference type="CDD" id="cd17489">
    <property type="entry name" value="MFS_YfcJ_like"/>
    <property type="match status" value="1"/>
</dbReference>
<dbReference type="PANTHER" id="PTHR23531">
    <property type="entry name" value="QUINOLENE RESISTANCE PROTEIN NORA"/>
    <property type="match status" value="1"/>
</dbReference>
<feature type="domain" description="Major facilitator superfamily (MFS) profile" evidence="5">
    <location>
        <begin position="192"/>
        <end position="403"/>
    </location>
</feature>
<feature type="transmembrane region" description="Helical" evidence="4">
    <location>
        <begin position="378"/>
        <end position="396"/>
    </location>
</feature>
<keyword evidence="1 4" id="KW-0812">Transmembrane</keyword>
<keyword evidence="3 4" id="KW-0472">Membrane</keyword>
<feature type="transmembrane region" description="Helical" evidence="4">
    <location>
        <begin position="291"/>
        <end position="308"/>
    </location>
</feature>
<feature type="transmembrane region" description="Helical" evidence="4">
    <location>
        <begin position="21"/>
        <end position="40"/>
    </location>
</feature>
<dbReference type="PANTHER" id="PTHR23531:SF1">
    <property type="entry name" value="QUINOLENE RESISTANCE PROTEIN NORA"/>
    <property type="match status" value="1"/>
</dbReference>
<accession>A0ABP9M0A7</accession>
<evidence type="ECO:0000256" key="1">
    <source>
        <dbReference type="ARBA" id="ARBA00022692"/>
    </source>
</evidence>